<comment type="subcellular location">
    <subcellularLocation>
        <location evidence="1">Golgi apparatus membrane</location>
        <topology evidence="1">Single-pass type II membrane protein</topology>
    </subcellularLocation>
</comment>
<keyword evidence="3 9" id="KW-0812">Transmembrane</keyword>
<evidence type="ECO:0000256" key="3">
    <source>
        <dbReference type="ARBA" id="ARBA00022692"/>
    </source>
</evidence>
<accession>A0A3P8I5I4</accession>
<dbReference type="Proteomes" id="UP000050761">
    <property type="component" value="Unassembled WGS sequence"/>
</dbReference>
<feature type="transmembrane region" description="Helical" evidence="9">
    <location>
        <begin position="163"/>
        <end position="180"/>
    </location>
</feature>
<evidence type="ECO:0000256" key="2">
    <source>
        <dbReference type="ARBA" id="ARBA00022679"/>
    </source>
</evidence>
<evidence type="ECO:0000256" key="6">
    <source>
        <dbReference type="ARBA" id="ARBA00023034"/>
    </source>
</evidence>
<evidence type="ECO:0000313" key="12">
    <source>
        <dbReference type="WBParaSite" id="HPBE_0002537501-mRNA-1"/>
    </source>
</evidence>
<accession>A0A183GRQ5</accession>
<evidence type="ECO:0000256" key="5">
    <source>
        <dbReference type="ARBA" id="ARBA00022989"/>
    </source>
</evidence>
<evidence type="ECO:0000256" key="9">
    <source>
        <dbReference type="SAM" id="Phobius"/>
    </source>
</evidence>
<reference evidence="10 11" key="1">
    <citation type="submission" date="2018-11" db="EMBL/GenBank/DDBJ databases">
        <authorList>
            <consortium name="Pathogen Informatics"/>
        </authorList>
    </citation>
    <scope>NUCLEOTIDE SEQUENCE [LARGE SCALE GENOMIC DNA]</scope>
</reference>
<organism evidence="11 12">
    <name type="scientific">Heligmosomoides polygyrus</name>
    <name type="common">Parasitic roundworm</name>
    <dbReference type="NCBI Taxonomy" id="6339"/>
    <lineage>
        <taxon>Eukaryota</taxon>
        <taxon>Metazoa</taxon>
        <taxon>Ecdysozoa</taxon>
        <taxon>Nematoda</taxon>
        <taxon>Chromadorea</taxon>
        <taxon>Rhabditida</taxon>
        <taxon>Rhabditina</taxon>
        <taxon>Rhabditomorpha</taxon>
        <taxon>Strongyloidea</taxon>
        <taxon>Heligmosomidae</taxon>
        <taxon>Heligmosomoides</taxon>
    </lineage>
</organism>
<dbReference type="EMBL" id="UZAH01037803">
    <property type="protein sequence ID" value="VDP50866.1"/>
    <property type="molecule type" value="Genomic_DNA"/>
</dbReference>
<dbReference type="OrthoDB" id="10019582at2759"/>
<sequence length="305" mass="36140">MISLNRNQLLFCNLCVLVLLFIYIHSRLNTTLYADYPKIPSLIHVDPQLEQIVIYNRVPKTGSTTFTNAVAYDLFKLNGFNVIHLNMTKNRQVMSLTDQSEFITNITSWKERLPAFYHVFDPLFFQLLICSLTFYPILLTVMLQTFDECVARSGRDCDMKQMWLQIPYFCVLLKCSFYLFKAKKNLLDKYLLVGISEQIRDFIAVLERLVPRFFKGALEHFDGLSDSRSHLRYTKRKYPPSDQTLSVIRRNEVYRLEKEFYEFAKEEFQAIFKKVTNGTNNARDVLHLKSQYHYEKIKPERPFRV</sequence>
<dbReference type="PANTHER" id="PTHR12129">
    <property type="entry name" value="HEPARAN SULFATE 2-O-SULFOTRANSFERASE"/>
    <property type="match status" value="1"/>
</dbReference>
<proteinExistence type="predicted"/>
<evidence type="ECO:0000313" key="10">
    <source>
        <dbReference type="EMBL" id="VDP50866.1"/>
    </source>
</evidence>
<evidence type="ECO:0000313" key="11">
    <source>
        <dbReference type="Proteomes" id="UP000050761"/>
    </source>
</evidence>
<evidence type="ECO:0000256" key="1">
    <source>
        <dbReference type="ARBA" id="ARBA00004323"/>
    </source>
</evidence>
<keyword evidence="5 9" id="KW-1133">Transmembrane helix</keyword>
<keyword evidence="11" id="KW-1185">Reference proteome</keyword>
<dbReference type="Gene3D" id="3.40.50.300">
    <property type="entry name" value="P-loop containing nucleotide triphosphate hydrolases"/>
    <property type="match status" value="2"/>
</dbReference>
<reference evidence="12" key="2">
    <citation type="submission" date="2019-09" db="UniProtKB">
        <authorList>
            <consortium name="WormBaseParasite"/>
        </authorList>
    </citation>
    <scope>IDENTIFICATION</scope>
</reference>
<feature type="transmembrane region" description="Helical" evidence="9">
    <location>
        <begin position="9"/>
        <end position="26"/>
    </location>
</feature>
<feature type="transmembrane region" description="Helical" evidence="9">
    <location>
        <begin position="123"/>
        <end position="143"/>
    </location>
</feature>
<dbReference type="GO" id="GO:0004394">
    <property type="term" value="F:heparan sulfate 2-sulfotransferase activity"/>
    <property type="evidence" value="ECO:0007669"/>
    <property type="project" value="TreeGrafter"/>
</dbReference>
<keyword evidence="4" id="KW-0735">Signal-anchor</keyword>
<keyword evidence="6" id="KW-0333">Golgi apparatus</keyword>
<protein>
    <submittedName>
        <fullName evidence="12">Sulfotransfer_1 domain-containing protein</fullName>
    </submittedName>
</protein>
<keyword evidence="2" id="KW-0808">Transferase</keyword>
<name>A0A183GRQ5_HELPZ</name>
<evidence type="ECO:0000256" key="4">
    <source>
        <dbReference type="ARBA" id="ARBA00022968"/>
    </source>
</evidence>
<dbReference type="InterPro" id="IPR007734">
    <property type="entry name" value="Heparan_SO4_2-O-STrfase"/>
</dbReference>
<dbReference type="PANTHER" id="PTHR12129:SF17">
    <property type="entry name" value="HEPARAN SULFATE 2-O-SULFOTRANSFERASE 1"/>
    <property type="match status" value="1"/>
</dbReference>
<keyword evidence="7 9" id="KW-0472">Membrane</keyword>
<dbReference type="WBParaSite" id="HPBE_0002537501-mRNA-1">
    <property type="protein sequence ID" value="HPBE_0002537501-mRNA-1"/>
    <property type="gene ID" value="HPBE_0002537501"/>
</dbReference>
<dbReference type="GO" id="GO:0000139">
    <property type="term" value="C:Golgi membrane"/>
    <property type="evidence" value="ECO:0007669"/>
    <property type="project" value="UniProtKB-SubCell"/>
</dbReference>
<dbReference type="InterPro" id="IPR027417">
    <property type="entry name" value="P-loop_NTPase"/>
</dbReference>
<gene>
    <name evidence="10" type="ORF">HPBE_LOCUS25374</name>
</gene>
<keyword evidence="8" id="KW-0325">Glycoprotein</keyword>
<dbReference type="AlphaFoldDB" id="A0A183GRQ5"/>
<evidence type="ECO:0000256" key="8">
    <source>
        <dbReference type="ARBA" id="ARBA00023180"/>
    </source>
</evidence>
<evidence type="ECO:0000256" key="7">
    <source>
        <dbReference type="ARBA" id="ARBA00023136"/>
    </source>
</evidence>